<comment type="caution">
    <text evidence="4">The sequence shown here is derived from an EMBL/GenBank/DDBJ whole genome shotgun (WGS) entry which is preliminary data.</text>
</comment>
<name>A0ABW8SWC8_9BACT</name>
<gene>
    <name evidence="4" type="ORF">V7S74_02445</name>
</gene>
<dbReference type="PANTHER" id="PTHR48106">
    <property type="entry name" value="QUINONE OXIDOREDUCTASE PIG3-RELATED"/>
    <property type="match status" value="1"/>
</dbReference>
<organism evidence="4 5">
    <name type="scientific">Aquirufa novilacunae</name>
    <dbReference type="NCBI Taxonomy" id="3139305"/>
    <lineage>
        <taxon>Bacteria</taxon>
        <taxon>Pseudomonadati</taxon>
        <taxon>Bacteroidota</taxon>
        <taxon>Cytophagia</taxon>
        <taxon>Cytophagales</taxon>
        <taxon>Flectobacillaceae</taxon>
        <taxon>Aquirufa</taxon>
    </lineage>
</organism>
<dbReference type="InterPro" id="IPR036291">
    <property type="entry name" value="NAD(P)-bd_dom_sf"/>
</dbReference>
<dbReference type="CDD" id="cd05282">
    <property type="entry name" value="ETR_like"/>
    <property type="match status" value="1"/>
</dbReference>
<dbReference type="InterPro" id="IPR020843">
    <property type="entry name" value="ER"/>
</dbReference>
<dbReference type="SUPFAM" id="SSF51735">
    <property type="entry name" value="NAD(P)-binding Rossmann-fold domains"/>
    <property type="match status" value="1"/>
</dbReference>
<sequence length="318" mass="34395">MKQVVFYETGLPENVLQLEEVEMPTPAKGEALIRVTARNINPSDVMFVQGLYGITPKLPSSAGFEAAGVIEKSEKFLTGTRVLFTSIGTWKEYTCIPDAGLIPIPDGMSDEVACQAFVNPVTAYGMLETSGLGKGGALLITAGASAWGKVVIQLAAMRGIHVIATVRRQDQKQTLLDLGATAVIDVATESVTKKVKELFPEGVNYVFDAVGGDQGAKALTCLKSGGKMLVFGLLSLEPIPLNSGILIFKNLSVEGWWLSSWWEQLSNEGIQKAIKEVFTHLMKQDVKVDIQATYPLSDFKEALIAYQKQGRTGKILLV</sequence>
<protein>
    <submittedName>
        <fullName evidence="4">Zinc-dependent alcohol dehydrogenase family protein</fullName>
    </submittedName>
</protein>
<accession>A0ABW8SWC8</accession>
<evidence type="ECO:0000313" key="5">
    <source>
        <dbReference type="Proteomes" id="UP001623559"/>
    </source>
</evidence>
<dbReference type="Gene3D" id="3.40.50.720">
    <property type="entry name" value="NAD(P)-binding Rossmann-like Domain"/>
    <property type="match status" value="1"/>
</dbReference>
<dbReference type="Pfam" id="PF08240">
    <property type="entry name" value="ADH_N"/>
    <property type="match status" value="1"/>
</dbReference>
<evidence type="ECO:0000256" key="2">
    <source>
        <dbReference type="ARBA" id="ARBA00023002"/>
    </source>
</evidence>
<dbReference type="SMART" id="SM00829">
    <property type="entry name" value="PKS_ER"/>
    <property type="match status" value="1"/>
</dbReference>
<evidence type="ECO:0000259" key="3">
    <source>
        <dbReference type="SMART" id="SM00829"/>
    </source>
</evidence>
<feature type="domain" description="Enoyl reductase (ER)" evidence="3">
    <location>
        <begin position="10"/>
        <end position="317"/>
    </location>
</feature>
<proteinExistence type="predicted"/>
<keyword evidence="1" id="KW-0521">NADP</keyword>
<dbReference type="InterPro" id="IPR011032">
    <property type="entry name" value="GroES-like_sf"/>
</dbReference>
<evidence type="ECO:0000256" key="1">
    <source>
        <dbReference type="ARBA" id="ARBA00022857"/>
    </source>
</evidence>
<reference evidence="4 5" key="1">
    <citation type="submission" date="2024-07" db="EMBL/GenBank/DDBJ databases">
        <authorList>
            <person name="Pitt A."/>
            <person name="Hahn M.W."/>
        </authorList>
    </citation>
    <scope>NUCLEOTIDE SEQUENCE [LARGE SCALE GENOMIC DNA]</scope>
    <source>
        <strain evidence="4 5">2-AUSEE-184A6</strain>
    </source>
</reference>
<dbReference type="Proteomes" id="UP001623559">
    <property type="component" value="Unassembled WGS sequence"/>
</dbReference>
<dbReference type="RefSeq" id="WP_406777184.1">
    <property type="nucleotide sequence ID" value="NZ_JBEWZG010000001.1"/>
</dbReference>
<dbReference type="InterPro" id="IPR013149">
    <property type="entry name" value="ADH-like_C"/>
</dbReference>
<dbReference type="SUPFAM" id="SSF50129">
    <property type="entry name" value="GroES-like"/>
    <property type="match status" value="1"/>
</dbReference>
<dbReference type="PANTHER" id="PTHR48106:SF18">
    <property type="entry name" value="QUINONE OXIDOREDUCTASE PIG3"/>
    <property type="match status" value="1"/>
</dbReference>
<dbReference type="EMBL" id="JBEWZG010000001">
    <property type="protein sequence ID" value="MFL0205591.1"/>
    <property type="molecule type" value="Genomic_DNA"/>
</dbReference>
<evidence type="ECO:0000313" key="4">
    <source>
        <dbReference type="EMBL" id="MFL0205591.1"/>
    </source>
</evidence>
<dbReference type="InterPro" id="IPR013154">
    <property type="entry name" value="ADH-like_N"/>
</dbReference>
<dbReference type="Pfam" id="PF00107">
    <property type="entry name" value="ADH_zinc_N"/>
    <property type="match status" value="1"/>
</dbReference>
<dbReference type="Gene3D" id="3.90.180.10">
    <property type="entry name" value="Medium-chain alcohol dehydrogenases, catalytic domain"/>
    <property type="match status" value="1"/>
</dbReference>
<keyword evidence="2" id="KW-0560">Oxidoreductase</keyword>